<dbReference type="AlphaFoldDB" id="A0A399RFV8"/>
<comment type="caution">
    <text evidence="2">The sequence shown here is derived from an EMBL/GenBank/DDBJ whole genome shotgun (WGS) entry which is preliminary data.</text>
</comment>
<dbReference type="OrthoDB" id="9965145at2"/>
<evidence type="ECO:0000256" key="1">
    <source>
        <dbReference type="SAM" id="Phobius"/>
    </source>
</evidence>
<evidence type="ECO:0000313" key="3">
    <source>
        <dbReference type="Proteomes" id="UP000266385"/>
    </source>
</evidence>
<feature type="transmembrane region" description="Helical" evidence="1">
    <location>
        <begin position="86"/>
        <end position="106"/>
    </location>
</feature>
<dbReference type="RefSeq" id="WP_119377044.1">
    <property type="nucleotide sequence ID" value="NZ_QWFX01000013.1"/>
</dbReference>
<dbReference type="EMBL" id="QWFX01000013">
    <property type="protein sequence ID" value="RIJ28509.1"/>
    <property type="molecule type" value="Genomic_DNA"/>
</dbReference>
<proteinExistence type="predicted"/>
<accession>A0A399RFV8</accession>
<organism evidence="2 3">
    <name type="scientific">Henriciella mobilis</name>
    <dbReference type="NCBI Taxonomy" id="2305467"/>
    <lineage>
        <taxon>Bacteria</taxon>
        <taxon>Pseudomonadati</taxon>
        <taxon>Pseudomonadota</taxon>
        <taxon>Alphaproteobacteria</taxon>
        <taxon>Hyphomonadales</taxon>
        <taxon>Hyphomonadaceae</taxon>
        <taxon>Henriciella</taxon>
    </lineage>
</organism>
<gene>
    <name evidence="2" type="ORF">D1223_14115</name>
</gene>
<feature type="transmembrane region" description="Helical" evidence="1">
    <location>
        <begin position="7"/>
        <end position="28"/>
    </location>
</feature>
<evidence type="ECO:0000313" key="2">
    <source>
        <dbReference type="EMBL" id="RIJ28509.1"/>
    </source>
</evidence>
<feature type="transmembrane region" description="Helical" evidence="1">
    <location>
        <begin position="61"/>
        <end position="80"/>
    </location>
</feature>
<keyword evidence="1" id="KW-0472">Membrane</keyword>
<name>A0A399RFV8_9PROT</name>
<sequence length="108" mass="12055">MKPLLRIAWLAVFLIGFSVLVSLQFMWLPVGSDVLGFVRFWLPIAGGLIFVLGYMLPREPAVWAAPLLAYLVPAAWFRRAEFVDPLAILLLLAASAASAFVFRRYLST</sequence>
<protein>
    <submittedName>
        <fullName evidence="2">Uncharacterized protein</fullName>
    </submittedName>
</protein>
<keyword evidence="1" id="KW-1133">Transmembrane helix</keyword>
<keyword evidence="3" id="KW-1185">Reference proteome</keyword>
<keyword evidence="1" id="KW-0812">Transmembrane</keyword>
<reference evidence="2 3" key="1">
    <citation type="submission" date="2018-08" db="EMBL/GenBank/DDBJ databases">
        <title>Henriciella mobilis sp. nov., isolated from seawater.</title>
        <authorList>
            <person name="Cheng H."/>
            <person name="Wu Y.-H."/>
            <person name="Xu X.-W."/>
            <person name="Guo L.-L."/>
        </authorList>
    </citation>
    <scope>NUCLEOTIDE SEQUENCE [LARGE SCALE GENOMIC DNA]</scope>
    <source>
        <strain evidence="2 3">JN25</strain>
    </source>
</reference>
<feature type="transmembrane region" description="Helical" evidence="1">
    <location>
        <begin position="34"/>
        <end position="54"/>
    </location>
</feature>
<dbReference type="Proteomes" id="UP000266385">
    <property type="component" value="Unassembled WGS sequence"/>
</dbReference>